<evidence type="ECO:0000256" key="1">
    <source>
        <dbReference type="SAM" id="MobiDB-lite"/>
    </source>
</evidence>
<dbReference type="EMBL" id="HACA01004215">
    <property type="protein sequence ID" value="CDW21576.1"/>
    <property type="molecule type" value="Transcribed_RNA"/>
</dbReference>
<dbReference type="AlphaFoldDB" id="A0A0K2T7Y4"/>
<reference evidence="2" key="1">
    <citation type="submission" date="2014-05" db="EMBL/GenBank/DDBJ databases">
        <authorList>
            <person name="Chronopoulou M."/>
        </authorList>
    </citation>
    <scope>NUCLEOTIDE SEQUENCE</scope>
    <source>
        <tissue evidence="2">Whole organism</tissue>
    </source>
</reference>
<organism evidence="2">
    <name type="scientific">Lepeophtheirus salmonis</name>
    <name type="common">Salmon louse</name>
    <name type="synonym">Caligus salmonis</name>
    <dbReference type="NCBI Taxonomy" id="72036"/>
    <lineage>
        <taxon>Eukaryota</taxon>
        <taxon>Metazoa</taxon>
        <taxon>Ecdysozoa</taxon>
        <taxon>Arthropoda</taxon>
        <taxon>Crustacea</taxon>
        <taxon>Multicrustacea</taxon>
        <taxon>Hexanauplia</taxon>
        <taxon>Copepoda</taxon>
        <taxon>Siphonostomatoida</taxon>
        <taxon>Caligidae</taxon>
        <taxon>Lepeophtheirus</taxon>
    </lineage>
</organism>
<sequence>MIMFLGGQAKIRKELIIGQDSLEEYSAILFTTSKQGRAILREIMGDKLFTSGQGTENGSSSTAIGITQNLQPWQQRND</sequence>
<evidence type="ECO:0000313" key="2">
    <source>
        <dbReference type="EMBL" id="CDW21576.1"/>
    </source>
</evidence>
<name>A0A0K2T7Y4_LEPSM</name>
<protein>
    <submittedName>
        <fullName evidence="2">Uncharacterized protein</fullName>
    </submittedName>
</protein>
<accession>A0A0K2T7Y4</accession>
<feature type="region of interest" description="Disordered" evidence="1">
    <location>
        <begin position="50"/>
        <end position="78"/>
    </location>
</feature>
<proteinExistence type="predicted"/>